<evidence type="ECO:0000313" key="1">
    <source>
        <dbReference type="EMBL" id="MDB7084733.1"/>
    </source>
</evidence>
<dbReference type="EMBL" id="JAQLKE010000023">
    <property type="protein sequence ID" value="MDB7084733.1"/>
    <property type="molecule type" value="Genomic_DNA"/>
</dbReference>
<sequence>MCPIDTIQVGDYVLTEVAIKKKRKNDFFQVARIEEVMEVSDYRERISEDGTDPWCYVFCKLTVSDFERRVEQVKKMKKRTRNRNWRINGRWKELSKKLKNTKETSNKN</sequence>
<reference evidence="1" key="1">
    <citation type="submission" date="2023-01" db="EMBL/GenBank/DDBJ databases">
        <title>Human gut microbiome strain richness.</title>
        <authorList>
            <person name="Chen-Liaw A."/>
        </authorList>
    </citation>
    <scope>NUCLEOTIDE SEQUENCE</scope>
    <source>
        <strain evidence="1">1001217st2_G6_1001217B_191108</strain>
    </source>
</reference>
<evidence type="ECO:0000313" key="2">
    <source>
        <dbReference type="Proteomes" id="UP001211987"/>
    </source>
</evidence>
<gene>
    <name evidence="1" type="ORF">PM738_13045</name>
</gene>
<dbReference type="RefSeq" id="WP_147360203.1">
    <property type="nucleotide sequence ID" value="NZ_DAWCUW010000005.1"/>
</dbReference>
<organism evidence="1 2">
    <name type="scientific">Thomasclavelia ramosa</name>
    <dbReference type="NCBI Taxonomy" id="1547"/>
    <lineage>
        <taxon>Bacteria</taxon>
        <taxon>Bacillati</taxon>
        <taxon>Bacillota</taxon>
        <taxon>Erysipelotrichia</taxon>
        <taxon>Erysipelotrichales</taxon>
        <taxon>Coprobacillaceae</taxon>
        <taxon>Thomasclavelia</taxon>
    </lineage>
</organism>
<protein>
    <submittedName>
        <fullName evidence="1">Uncharacterized protein</fullName>
    </submittedName>
</protein>
<dbReference type="Proteomes" id="UP001211987">
    <property type="component" value="Unassembled WGS sequence"/>
</dbReference>
<accession>A0AB35INF4</accession>
<proteinExistence type="predicted"/>
<dbReference type="AlphaFoldDB" id="A0AB35INF4"/>
<name>A0AB35INF4_9FIRM</name>
<comment type="caution">
    <text evidence="1">The sequence shown here is derived from an EMBL/GenBank/DDBJ whole genome shotgun (WGS) entry which is preliminary data.</text>
</comment>